<accession>A0A7K1KN53</accession>
<gene>
    <name evidence="7" type="ORF">GKC30_07670</name>
</gene>
<dbReference type="InterPro" id="IPR058240">
    <property type="entry name" value="rSAM_sf"/>
</dbReference>
<dbReference type="RefSeq" id="WP_155933716.1">
    <property type="nucleotide sequence ID" value="NZ_WODC01000004.1"/>
</dbReference>
<dbReference type="CDD" id="cd01335">
    <property type="entry name" value="Radical_SAM"/>
    <property type="match status" value="1"/>
</dbReference>
<sequence>MTRPPHPHIPWSGGQGVRPLRVLGINPWITDFAAFNLWSRPVGLLACLSMLRSAGAAVALMDCLDPTWDGVAWPRPGRYGTGHYPKTEIEPPPALAFTGRRYSRYGLDRDMVRQGLARLDPPPDAVLVSSVMTYWYPGALDALEMAAGLWPDATRILGGPYPTLCAQHAARHARADLLVHGALERPENWTRLWRTLGREVPPLPDGAGLRLALDLYPAPEFAPVLGSRGCPFACDYCASRALHPGFIQSDPGPVLASMEVEQMRGVRDFAFYDDALLVAPQRWLWPVLDAVATRWPEVRLHTPNAMHVRSLTADTCRRLKAGGLTTVRLGLETTDFDHRHDIKLTRREWETGAANLVSAGFELADIGVYILFGLPGQDLAQVEQAVRHVHDFGFRPHLAHYTPIPGSPMFNAACLASPYPIAEEPLFQNNSIWPCVPGGFAWDKAARWKALLRG</sequence>
<dbReference type="SFLD" id="SFLDS00029">
    <property type="entry name" value="Radical_SAM"/>
    <property type="match status" value="1"/>
</dbReference>
<keyword evidence="8" id="KW-1185">Reference proteome</keyword>
<keyword evidence="4" id="KW-0408">Iron</keyword>
<dbReference type="SFLD" id="SFLDG01082">
    <property type="entry name" value="B12-binding_domain_containing"/>
    <property type="match status" value="1"/>
</dbReference>
<dbReference type="Pfam" id="PF04055">
    <property type="entry name" value="Radical_SAM"/>
    <property type="match status" value="1"/>
</dbReference>
<comment type="caution">
    <text evidence="7">The sequence shown here is derived from an EMBL/GenBank/DDBJ whole genome shotgun (WGS) entry which is preliminary data.</text>
</comment>
<comment type="cofactor">
    <cofactor evidence="1">
        <name>[4Fe-4S] cluster</name>
        <dbReference type="ChEBI" id="CHEBI:49883"/>
    </cofactor>
</comment>
<organism evidence="7 8">
    <name type="scientific">Pseudodesulfovibrio alkaliphilus</name>
    <dbReference type="NCBI Taxonomy" id="2661613"/>
    <lineage>
        <taxon>Bacteria</taxon>
        <taxon>Pseudomonadati</taxon>
        <taxon>Thermodesulfobacteriota</taxon>
        <taxon>Desulfovibrionia</taxon>
        <taxon>Desulfovibrionales</taxon>
        <taxon>Desulfovibrionaceae</taxon>
    </lineage>
</organism>
<reference evidence="7 8" key="1">
    <citation type="submission" date="2019-11" db="EMBL/GenBank/DDBJ databases">
        <title>Pseudodesulfovibrio alkaliphilus, sp. nov., an alkaliphilic sulfate-reducing bacteria from mud volcano of Taman peninsula, Russia.</title>
        <authorList>
            <person name="Frolova A."/>
            <person name="Merkel A.Y."/>
            <person name="Slobodkin A.I."/>
        </authorList>
    </citation>
    <scope>NUCLEOTIDE SEQUENCE [LARGE SCALE GENOMIC DNA]</scope>
    <source>
        <strain evidence="7 8">F-1</strain>
    </source>
</reference>
<dbReference type="EMBL" id="WODC01000004">
    <property type="protein sequence ID" value="MUM77505.1"/>
    <property type="molecule type" value="Genomic_DNA"/>
</dbReference>
<evidence type="ECO:0000256" key="4">
    <source>
        <dbReference type="ARBA" id="ARBA00023004"/>
    </source>
</evidence>
<dbReference type="AlphaFoldDB" id="A0A7K1KN53"/>
<dbReference type="InterPro" id="IPR051198">
    <property type="entry name" value="BchE-like"/>
</dbReference>
<dbReference type="SUPFAM" id="SSF102114">
    <property type="entry name" value="Radical SAM enzymes"/>
    <property type="match status" value="1"/>
</dbReference>
<evidence type="ECO:0000256" key="2">
    <source>
        <dbReference type="ARBA" id="ARBA00022691"/>
    </source>
</evidence>
<evidence type="ECO:0000256" key="1">
    <source>
        <dbReference type="ARBA" id="ARBA00001966"/>
    </source>
</evidence>
<dbReference type="GO" id="GO:0051536">
    <property type="term" value="F:iron-sulfur cluster binding"/>
    <property type="evidence" value="ECO:0007669"/>
    <property type="project" value="UniProtKB-KW"/>
</dbReference>
<dbReference type="Gene3D" id="3.20.20.70">
    <property type="entry name" value="Aldolase class I"/>
    <property type="match status" value="1"/>
</dbReference>
<dbReference type="PANTHER" id="PTHR43409">
    <property type="entry name" value="ANAEROBIC MAGNESIUM-PROTOPORPHYRIN IX MONOMETHYL ESTER CYCLASE-RELATED"/>
    <property type="match status" value="1"/>
</dbReference>
<dbReference type="SMART" id="SM00729">
    <property type="entry name" value="Elp3"/>
    <property type="match status" value="1"/>
</dbReference>
<dbReference type="GO" id="GO:0046872">
    <property type="term" value="F:metal ion binding"/>
    <property type="evidence" value="ECO:0007669"/>
    <property type="project" value="UniProtKB-KW"/>
</dbReference>
<name>A0A7K1KN53_9BACT</name>
<keyword evidence="3" id="KW-0479">Metal-binding</keyword>
<dbReference type="InterPro" id="IPR006638">
    <property type="entry name" value="Elp3/MiaA/NifB-like_rSAM"/>
</dbReference>
<keyword evidence="5" id="KW-0411">Iron-sulfur</keyword>
<dbReference type="GO" id="GO:0005829">
    <property type="term" value="C:cytosol"/>
    <property type="evidence" value="ECO:0007669"/>
    <property type="project" value="TreeGrafter"/>
</dbReference>
<dbReference type="InterPro" id="IPR007197">
    <property type="entry name" value="rSAM"/>
</dbReference>
<dbReference type="Proteomes" id="UP000461162">
    <property type="component" value="Unassembled WGS sequence"/>
</dbReference>
<proteinExistence type="predicted"/>
<evidence type="ECO:0000259" key="6">
    <source>
        <dbReference type="SMART" id="SM00729"/>
    </source>
</evidence>
<evidence type="ECO:0000313" key="7">
    <source>
        <dbReference type="EMBL" id="MUM77505.1"/>
    </source>
</evidence>
<dbReference type="InterPro" id="IPR013785">
    <property type="entry name" value="Aldolase_TIM"/>
</dbReference>
<evidence type="ECO:0000256" key="3">
    <source>
        <dbReference type="ARBA" id="ARBA00022723"/>
    </source>
</evidence>
<feature type="domain" description="Elp3/MiaA/NifB-like radical SAM core" evidence="6">
    <location>
        <begin position="220"/>
        <end position="428"/>
    </location>
</feature>
<dbReference type="PANTHER" id="PTHR43409:SF15">
    <property type="entry name" value="PUTATIVE-RELATED"/>
    <property type="match status" value="1"/>
</dbReference>
<protein>
    <submittedName>
        <fullName evidence="7">B12-binding domain-containing radical SAM protein</fullName>
    </submittedName>
</protein>
<evidence type="ECO:0000256" key="5">
    <source>
        <dbReference type="ARBA" id="ARBA00023014"/>
    </source>
</evidence>
<keyword evidence="2" id="KW-0949">S-adenosyl-L-methionine</keyword>
<evidence type="ECO:0000313" key="8">
    <source>
        <dbReference type="Proteomes" id="UP000461162"/>
    </source>
</evidence>
<dbReference type="GO" id="GO:0003824">
    <property type="term" value="F:catalytic activity"/>
    <property type="evidence" value="ECO:0007669"/>
    <property type="project" value="InterPro"/>
</dbReference>